<sequence length="454" mass="48313">MPDGAKPHTTPQRTPQKAPNARAQSSAPPARSLAPDIARGAMLLLIALANVSWFLWGHPGTGALPHPATTDPLDAVLQFVMMVTVDARALPMFAFLFGYGMVQFTRSRLERGIEEKTVRRFLLRRHLAMILIGFLHAALLFMGDIVGAYGLAGLLLVWVFFGRRDVTLAVWIGVFLTLLAAMAALSIVGGFLTNASSPEVLEEMSRQNEGVGAAAMRDAAAGDVGYLESMPARVRTWVLVGIQGVIMVIPVCVLTGWLAARHRLLDEPWNHLRRLRILAVVGIAVGWLGGVPGAMFHAGLLPLHESLFWTFLGLSFVTGLGGGIGYASLFGLVAARFERPTAGAGSGSGGGGDGRVGATENPRTSSTGIPRFWQLTASVGRRSLTFYLWQSVIFAPLLSGWGLGLGSRIGTAGALGIAVLVWASCLPLAAWMDSRGSRGPAEAVLRRLTYGSRG</sequence>
<feature type="transmembrane region" description="Helical" evidence="2">
    <location>
        <begin position="122"/>
        <end position="139"/>
    </location>
</feature>
<keyword evidence="2" id="KW-0472">Membrane</keyword>
<dbReference type="PANTHER" id="PTHR30590">
    <property type="entry name" value="INNER MEMBRANE PROTEIN"/>
    <property type="match status" value="1"/>
</dbReference>
<evidence type="ECO:0000259" key="3">
    <source>
        <dbReference type="Pfam" id="PF04235"/>
    </source>
</evidence>
<keyword evidence="5" id="KW-1185">Reference proteome</keyword>
<feature type="transmembrane region" description="Helical" evidence="2">
    <location>
        <begin position="409"/>
        <end position="431"/>
    </location>
</feature>
<accession>A0ABQ6IQ02</accession>
<feature type="transmembrane region" description="Helical" evidence="2">
    <location>
        <begin position="168"/>
        <end position="192"/>
    </location>
</feature>
<feature type="transmembrane region" description="Helical" evidence="2">
    <location>
        <begin position="37"/>
        <end position="56"/>
    </location>
</feature>
<keyword evidence="2" id="KW-0812">Transmembrane</keyword>
<feature type="transmembrane region" description="Helical" evidence="2">
    <location>
        <begin position="384"/>
        <end position="403"/>
    </location>
</feature>
<organism evidence="4 5">
    <name type="scientific">Mobilicoccus caccae</name>
    <dbReference type="NCBI Taxonomy" id="1859295"/>
    <lineage>
        <taxon>Bacteria</taxon>
        <taxon>Bacillati</taxon>
        <taxon>Actinomycetota</taxon>
        <taxon>Actinomycetes</taxon>
        <taxon>Micrococcales</taxon>
        <taxon>Dermatophilaceae</taxon>
        <taxon>Mobilicoccus</taxon>
    </lineage>
</organism>
<feature type="region of interest" description="Disordered" evidence="1">
    <location>
        <begin position="342"/>
        <end position="365"/>
    </location>
</feature>
<dbReference type="InterPro" id="IPR007349">
    <property type="entry name" value="DUF418"/>
</dbReference>
<dbReference type="PANTHER" id="PTHR30590:SF2">
    <property type="entry name" value="INNER MEMBRANE PROTEIN"/>
    <property type="match status" value="1"/>
</dbReference>
<name>A0ABQ6IQ02_9MICO</name>
<evidence type="ECO:0000256" key="1">
    <source>
        <dbReference type="SAM" id="MobiDB-lite"/>
    </source>
</evidence>
<feature type="transmembrane region" description="Helical" evidence="2">
    <location>
        <begin position="237"/>
        <end position="258"/>
    </location>
</feature>
<dbReference type="InterPro" id="IPR052529">
    <property type="entry name" value="Bact_Transport_Assoc"/>
</dbReference>
<feature type="domain" description="DUF418" evidence="3">
    <location>
        <begin position="371"/>
        <end position="451"/>
    </location>
</feature>
<evidence type="ECO:0000313" key="5">
    <source>
        <dbReference type="Proteomes" id="UP001157126"/>
    </source>
</evidence>
<evidence type="ECO:0000313" key="4">
    <source>
        <dbReference type="EMBL" id="GMA39970.1"/>
    </source>
</evidence>
<dbReference type="EMBL" id="BSUO01000001">
    <property type="protein sequence ID" value="GMA39970.1"/>
    <property type="molecule type" value="Genomic_DNA"/>
</dbReference>
<feature type="region of interest" description="Disordered" evidence="1">
    <location>
        <begin position="1"/>
        <end position="32"/>
    </location>
</feature>
<dbReference type="Pfam" id="PF04235">
    <property type="entry name" value="DUF418"/>
    <property type="match status" value="1"/>
</dbReference>
<protein>
    <recommendedName>
        <fullName evidence="3">DUF418 domain-containing protein</fullName>
    </recommendedName>
</protein>
<feature type="transmembrane region" description="Helical" evidence="2">
    <location>
        <begin position="307"/>
        <end position="329"/>
    </location>
</feature>
<comment type="caution">
    <text evidence="4">The sequence shown here is derived from an EMBL/GenBank/DDBJ whole genome shotgun (WGS) entry which is preliminary data.</text>
</comment>
<proteinExistence type="predicted"/>
<feature type="transmembrane region" description="Helical" evidence="2">
    <location>
        <begin position="145"/>
        <end position="161"/>
    </location>
</feature>
<feature type="compositionally biased region" description="Gly residues" evidence="1">
    <location>
        <begin position="344"/>
        <end position="355"/>
    </location>
</feature>
<dbReference type="Proteomes" id="UP001157126">
    <property type="component" value="Unassembled WGS sequence"/>
</dbReference>
<evidence type="ECO:0000256" key="2">
    <source>
        <dbReference type="SAM" id="Phobius"/>
    </source>
</evidence>
<keyword evidence="2" id="KW-1133">Transmembrane helix</keyword>
<feature type="transmembrane region" description="Helical" evidence="2">
    <location>
        <begin position="76"/>
        <end position="102"/>
    </location>
</feature>
<reference evidence="5" key="1">
    <citation type="journal article" date="2019" name="Int. J. Syst. Evol. Microbiol.">
        <title>The Global Catalogue of Microorganisms (GCM) 10K type strain sequencing project: providing services to taxonomists for standard genome sequencing and annotation.</title>
        <authorList>
            <consortium name="The Broad Institute Genomics Platform"/>
            <consortium name="The Broad Institute Genome Sequencing Center for Infectious Disease"/>
            <person name="Wu L."/>
            <person name="Ma J."/>
        </authorList>
    </citation>
    <scope>NUCLEOTIDE SEQUENCE [LARGE SCALE GENOMIC DNA]</scope>
    <source>
        <strain evidence="5">NBRC 113072</strain>
    </source>
</reference>
<feature type="compositionally biased region" description="Low complexity" evidence="1">
    <location>
        <begin position="18"/>
        <end position="32"/>
    </location>
</feature>
<gene>
    <name evidence="4" type="ORF">GCM10025883_20150</name>
</gene>
<feature type="transmembrane region" description="Helical" evidence="2">
    <location>
        <begin position="278"/>
        <end position="301"/>
    </location>
</feature>